<dbReference type="CDD" id="cd00867">
    <property type="entry name" value="Trans_IPPS"/>
    <property type="match status" value="1"/>
</dbReference>
<accession>M3XV12</accession>
<evidence type="ECO:0000256" key="15">
    <source>
        <dbReference type="ARBA" id="ARBA00022955"/>
    </source>
</evidence>
<evidence type="ECO:0000256" key="8">
    <source>
        <dbReference type="ARBA" id="ARBA00022490"/>
    </source>
</evidence>
<keyword evidence="16" id="KW-0007">Acetylation</keyword>
<dbReference type="OMA" id="NVHVYRR"/>
<evidence type="ECO:0000256" key="13">
    <source>
        <dbReference type="ARBA" id="ARBA00022778"/>
    </source>
</evidence>
<evidence type="ECO:0000256" key="12">
    <source>
        <dbReference type="ARBA" id="ARBA00022723"/>
    </source>
</evidence>
<evidence type="ECO:0000256" key="28">
    <source>
        <dbReference type="ARBA" id="ARBA00049291"/>
    </source>
</evidence>
<evidence type="ECO:0000256" key="6">
    <source>
        <dbReference type="ARBA" id="ARBA00012439"/>
    </source>
</evidence>
<evidence type="ECO:0000256" key="26">
    <source>
        <dbReference type="ARBA" id="ARBA00032873"/>
    </source>
</evidence>
<keyword evidence="14" id="KW-0460">Magnesium</keyword>
<keyword evidence="20" id="KW-0753">Steroid metabolism</keyword>
<dbReference type="eggNOG" id="KOG0711">
    <property type="taxonomic scope" value="Eukaryota"/>
</dbReference>
<evidence type="ECO:0000256" key="7">
    <source>
        <dbReference type="ARBA" id="ARBA00012833"/>
    </source>
</evidence>
<keyword evidence="17" id="KW-0756">Sterol biosynthesis</keyword>
<evidence type="ECO:0000256" key="30">
    <source>
        <dbReference type="ARBA" id="ARBA00053104"/>
    </source>
</evidence>
<dbReference type="Pfam" id="PF00348">
    <property type="entry name" value="polyprenyl_synt"/>
    <property type="match status" value="1"/>
</dbReference>
<dbReference type="InterPro" id="IPR008949">
    <property type="entry name" value="Isoprenoid_synthase_dom_sf"/>
</dbReference>
<comment type="function">
    <text evidence="30">Key enzyme in isoprenoid biosynthesis which catalyzes the formation of farnesyl diphosphate (FPP), a precursor for several classes of essential metabolites including sterols, dolichols, carotenoids, and ubiquinones. FPP also serves as substrate for protein farnesylation and geranylgeranylation. Catalyzes the sequential condensation of isopentenyl pyrophosphate with the allylic pyrophosphates, dimethylallyl pyrophosphate, and then with the resultant geranylpyrophosphate to the ultimate product farnesyl pyrophosphate.</text>
</comment>
<keyword evidence="15" id="KW-0752">Steroid biosynthesis</keyword>
<evidence type="ECO:0000256" key="10">
    <source>
        <dbReference type="ARBA" id="ARBA00022548"/>
    </source>
</evidence>
<evidence type="ECO:0000256" key="9">
    <source>
        <dbReference type="ARBA" id="ARBA00022516"/>
    </source>
</evidence>
<evidence type="ECO:0000256" key="24">
    <source>
        <dbReference type="ARBA" id="ARBA00032424"/>
    </source>
</evidence>
<dbReference type="GO" id="GO:0004337">
    <property type="term" value="F:(2E,6E)-farnesyl diphosphate synthase activity"/>
    <property type="evidence" value="ECO:0007669"/>
    <property type="project" value="UniProtKB-EC"/>
</dbReference>
<name>M3XV12_MUSPF</name>
<dbReference type="PANTHER" id="PTHR11525:SF0">
    <property type="entry name" value="FARNESYL PYROPHOSPHATE SYNTHASE"/>
    <property type="match status" value="1"/>
</dbReference>
<keyword evidence="21" id="KW-0414">Isoprene biosynthesis</keyword>
<dbReference type="GO" id="GO:0005759">
    <property type="term" value="C:mitochondrial matrix"/>
    <property type="evidence" value="ECO:0007669"/>
    <property type="project" value="UniProtKB-ARBA"/>
</dbReference>
<dbReference type="HOGENOM" id="CLU_028376_0_1_1"/>
<comment type="pathway">
    <text evidence="4">Isoprenoid biosynthesis; farnesyl diphosphate biosynthesis; farnesyl diphosphate from geranyl diphosphate and isopentenyl diphosphate: step 1/1.</text>
</comment>
<keyword evidence="19" id="KW-1207">Sterol metabolism</keyword>
<evidence type="ECO:0000256" key="1">
    <source>
        <dbReference type="ARBA" id="ARBA00001946"/>
    </source>
</evidence>
<comment type="pathway">
    <text evidence="3">Isoprenoid biosynthesis; geranyl diphosphate biosynthesis; geranyl diphosphate from dimethylallyl diphosphate and isopentenyl diphosphate: step 1/1.</text>
</comment>
<dbReference type="SUPFAM" id="SSF48576">
    <property type="entry name" value="Terpenoid synthases"/>
    <property type="match status" value="1"/>
</dbReference>
<proteinExistence type="inferred from homology"/>
<dbReference type="Gene3D" id="1.10.600.10">
    <property type="entry name" value="Farnesyl Diphosphate Synthase"/>
    <property type="match status" value="1"/>
</dbReference>
<dbReference type="EC" id="2.5.1.1" evidence="7"/>
<comment type="similarity">
    <text evidence="5 31">Belongs to the FPP/GGPP synthase family.</text>
</comment>
<keyword evidence="9" id="KW-0444">Lipid biosynthesis</keyword>
<evidence type="ECO:0000256" key="3">
    <source>
        <dbReference type="ARBA" id="ARBA00004932"/>
    </source>
</evidence>
<dbReference type="Ensembl" id="ENSMPUT00000002971.1">
    <property type="protein sequence ID" value="ENSMPUP00000002912.1"/>
    <property type="gene ID" value="ENSMPUG00000002941.1"/>
</dbReference>
<comment type="catalytic activity">
    <reaction evidence="29">
        <text>isopentenyl diphosphate + (2E)-geranyl diphosphate = (2E,6E)-farnesyl diphosphate + diphosphate</text>
        <dbReference type="Rhea" id="RHEA:19361"/>
        <dbReference type="ChEBI" id="CHEBI:33019"/>
        <dbReference type="ChEBI" id="CHEBI:58057"/>
        <dbReference type="ChEBI" id="CHEBI:128769"/>
        <dbReference type="ChEBI" id="CHEBI:175763"/>
        <dbReference type="EC" id="2.5.1.10"/>
    </reaction>
</comment>
<dbReference type="InParanoid" id="M3XV12"/>
<evidence type="ECO:0000256" key="21">
    <source>
        <dbReference type="ARBA" id="ARBA00023229"/>
    </source>
</evidence>
<dbReference type="EMBL" id="AEYP01049209">
    <property type="status" value="NOT_ANNOTATED_CDS"/>
    <property type="molecule type" value="Genomic_DNA"/>
</dbReference>
<dbReference type="GO" id="GO:0046872">
    <property type="term" value="F:metal ion binding"/>
    <property type="evidence" value="ECO:0007669"/>
    <property type="project" value="UniProtKB-KW"/>
</dbReference>
<dbReference type="GeneTree" id="ENSGT00900000141074"/>
<dbReference type="InterPro" id="IPR039702">
    <property type="entry name" value="FPS1-like"/>
</dbReference>
<evidence type="ECO:0000256" key="20">
    <source>
        <dbReference type="ARBA" id="ARBA00023221"/>
    </source>
</evidence>
<dbReference type="EC" id="2.5.1.10" evidence="6"/>
<dbReference type="GO" id="GO:0045337">
    <property type="term" value="P:farnesyl diphosphate biosynthetic process"/>
    <property type="evidence" value="ECO:0007669"/>
    <property type="project" value="TreeGrafter"/>
</dbReference>
<evidence type="ECO:0000256" key="22">
    <source>
        <dbReference type="ARBA" id="ARBA00023278"/>
    </source>
</evidence>
<dbReference type="GO" id="GO:0004161">
    <property type="term" value="F:dimethylallyltranstransferase activity"/>
    <property type="evidence" value="ECO:0007669"/>
    <property type="project" value="UniProtKB-EC"/>
</dbReference>
<evidence type="ECO:0000256" key="19">
    <source>
        <dbReference type="ARBA" id="ARBA00023166"/>
    </source>
</evidence>
<keyword evidence="10" id="KW-0153">Cholesterol metabolism</keyword>
<comment type="subcellular location">
    <subcellularLocation>
        <location evidence="2">Cytoplasm</location>
    </subcellularLocation>
</comment>
<evidence type="ECO:0000256" key="29">
    <source>
        <dbReference type="ARBA" id="ARBA00049399"/>
    </source>
</evidence>
<keyword evidence="22" id="KW-0379">Hydroxylation</keyword>
<dbReference type="FunFam" id="1.10.600.10:FF:000052">
    <property type="entry name" value="Farnesyl pyrophosphate synthase"/>
    <property type="match status" value="1"/>
</dbReference>
<dbReference type="AlphaFoldDB" id="M3XV12"/>
<evidence type="ECO:0000256" key="14">
    <source>
        <dbReference type="ARBA" id="ARBA00022842"/>
    </source>
</evidence>
<keyword evidence="11 31" id="KW-0808">Transferase</keyword>
<comment type="cofactor">
    <cofactor evidence="1">
        <name>Mg(2+)</name>
        <dbReference type="ChEBI" id="CHEBI:18420"/>
    </cofactor>
</comment>
<evidence type="ECO:0000256" key="31">
    <source>
        <dbReference type="RuleBase" id="RU004466"/>
    </source>
</evidence>
<evidence type="ECO:0000256" key="11">
    <source>
        <dbReference type="ARBA" id="ARBA00022679"/>
    </source>
</evidence>
<evidence type="ECO:0000256" key="18">
    <source>
        <dbReference type="ARBA" id="ARBA00023098"/>
    </source>
</evidence>
<evidence type="ECO:0000313" key="32">
    <source>
        <dbReference type="Ensembl" id="ENSMPUP00000002912.1"/>
    </source>
</evidence>
<dbReference type="GO" id="GO:0005777">
    <property type="term" value="C:peroxisome"/>
    <property type="evidence" value="ECO:0007669"/>
    <property type="project" value="UniProtKB-ARBA"/>
</dbReference>
<keyword evidence="12" id="KW-0479">Metal-binding</keyword>
<dbReference type="InterPro" id="IPR000092">
    <property type="entry name" value="Polyprenyl_synt"/>
</dbReference>
<comment type="catalytic activity">
    <reaction evidence="28">
        <text>isopentenyl diphosphate + dimethylallyl diphosphate = (2E)-geranyl diphosphate + diphosphate</text>
        <dbReference type="Rhea" id="RHEA:22408"/>
        <dbReference type="ChEBI" id="CHEBI:33019"/>
        <dbReference type="ChEBI" id="CHEBI:57623"/>
        <dbReference type="ChEBI" id="CHEBI:58057"/>
        <dbReference type="ChEBI" id="CHEBI:128769"/>
        <dbReference type="EC" id="2.5.1.1"/>
    </reaction>
</comment>
<evidence type="ECO:0000256" key="25">
    <source>
        <dbReference type="ARBA" id="ARBA00032448"/>
    </source>
</evidence>
<evidence type="ECO:0000256" key="5">
    <source>
        <dbReference type="ARBA" id="ARBA00006706"/>
    </source>
</evidence>
<evidence type="ECO:0000256" key="16">
    <source>
        <dbReference type="ARBA" id="ARBA00022990"/>
    </source>
</evidence>
<keyword evidence="8" id="KW-0963">Cytoplasm</keyword>
<protein>
    <recommendedName>
        <fullName evidence="27">Farnesyl pyrophosphate synthase</fullName>
        <ecNumber evidence="7">2.5.1.1</ecNumber>
        <ecNumber evidence="6">2.5.1.10</ecNumber>
    </recommendedName>
    <alternativeName>
        <fullName evidence="26">(2E,6E)-farnesyl diphosphate synthase</fullName>
    </alternativeName>
    <alternativeName>
        <fullName evidence="25">Dimethylallyltranstransferase</fullName>
    </alternativeName>
    <alternativeName>
        <fullName evidence="24">Farnesyl diphosphate synthase</fullName>
    </alternativeName>
    <alternativeName>
        <fullName evidence="23">Geranyltranstransferase</fullName>
    </alternativeName>
</protein>
<evidence type="ECO:0000256" key="17">
    <source>
        <dbReference type="ARBA" id="ARBA00023011"/>
    </source>
</evidence>
<evidence type="ECO:0000256" key="4">
    <source>
        <dbReference type="ARBA" id="ARBA00005035"/>
    </source>
</evidence>
<sequence length="345" mass="39459">MDGDQKLDPYAQVKQDFIQHFSQMVKVLTEDGMTHLETGDGIAWLTKVLGYSAIQGKYQWGLTVLIDFQELVEPGKQGADSLQQDLTAGWCVEMLQAFFLVSDDIMDSSFTGRGIPYHKPGIGLDTITEVLFLEAYIHHLLNFYCQEQPYYLKPFALFLQSSYKTEIRWTLDLITALQDNVDLGRITEKRYKCIVKYKTAFYSFCVPVPAAVDMAGIDGEKHANAKRILLEIGEFFQNQDYYHDLSGDPSVTAKIDTDIQDKKCSWLVRCLQQASLEQYKILQESYGQKEAKKVAVKMLYKELNLPAVFMWYELDSCSHLLGLIEMPLLQAMFLGLTHKVYRGKS</sequence>
<organism evidence="32">
    <name type="scientific">Mustela putorius furo</name>
    <name type="common">European domestic ferret</name>
    <name type="synonym">Mustela furo</name>
    <dbReference type="NCBI Taxonomy" id="9669"/>
    <lineage>
        <taxon>Eukaryota</taxon>
        <taxon>Metazoa</taxon>
        <taxon>Chordata</taxon>
        <taxon>Craniata</taxon>
        <taxon>Vertebrata</taxon>
        <taxon>Euteleostomi</taxon>
        <taxon>Mammalia</taxon>
        <taxon>Eutheria</taxon>
        <taxon>Laurasiatheria</taxon>
        <taxon>Carnivora</taxon>
        <taxon>Caniformia</taxon>
        <taxon>Musteloidea</taxon>
        <taxon>Mustelidae</taxon>
        <taxon>Mustelinae</taxon>
        <taxon>Mustela</taxon>
    </lineage>
</organism>
<dbReference type="STRING" id="9669.ENSMPUP00000002912"/>
<dbReference type="GO" id="GO:0006695">
    <property type="term" value="P:cholesterol biosynthetic process"/>
    <property type="evidence" value="ECO:0007669"/>
    <property type="project" value="UniProtKB-KW"/>
</dbReference>
<reference evidence="32" key="1">
    <citation type="submission" date="2024-06" db="UniProtKB">
        <authorList>
            <consortium name="Ensembl"/>
        </authorList>
    </citation>
    <scope>IDENTIFICATION</scope>
</reference>
<dbReference type="PANTHER" id="PTHR11525">
    <property type="entry name" value="FARNESYL-PYROPHOSPHATE SYNTHETASE"/>
    <property type="match status" value="1"/>
</dbReference>
<keyword evidence="13" id="KW-0152">Cholesterol biosynthesis</keyword>
<evidence type="ECO:0000256" key="2">
    <source>
        <dbReference type="ARBA" id="ARBA00004496"/>
    </source>
</evidence>
<keyword evidence="18" id="KW-0443">Lipid metabolism</keyword>
<evidence type="ECO:0000256" key="23">
    <source>
        <dbReference type="ARBA" id="ARBA00032380"/>
    </source>
</evidence>
<evidence type="ECO:0000256" key="27">
    <source>
        <dbReference type="ARBA" id="ARBA00034546"/>
    </source>
</evidence>